<protein>
    <submittedName>
        <fullName evidence="1">Uncharacterized protein</fullName>
    </submittedName>
</protein>
<evidence type="ECO:0000313" key="1">
    <source>
        <dbReference type="EMBL" id="SVB47238.1"/>
    </source>
</evidence>
<dbReference type="AlphaFoldDB" id="A0A382E972"/>
<proteinExistence type="predicted"/>
<sequence length="60" mass="6899">MLLWIVFAAVGILAAIILVYKYSKTSRYDTLGFSIHCKICGKKTNGLKCPHCEQEKHDWR</sequence>
<dbReference type="EMBL" id="UINC01043341">
    <property type="protein sequence ID" value="SVB47238.1"/>
    <property type="molecule type" value="Genomic_DNA"/>
</dbReference>
<accession>A0A382E972</accession>
<organism evidence="1">
    <name type="scientific">marine metagenome</name>
    <dbReference type="NCBI Taxonomy" id="408172"/>
    <lineage>
        <taxon>unclassified sequences</taxon>
        <taxon>metagenomes</taxon>
        <taxon>ecological metagenomes</taxon>
    </lineage>
</organism>
<reference evidence="1" key="1">
    <citation type="submission" date="2018-05" db="EMBL/GenBank/DDBJ databases">
        <authorList>
            <person name="Lanie J.A."/>
            <person name="Ng W.-L."/>
            <person name="Kazmierczak K.M."/>
            <person name="Andrzejewski T.M."/>
            <person name="Davidsen T.M."/>
            <person name="Wayne K.J."/>
            <person name="Tettelin H."/>
            <person name="Glass J.I."/>
            <person name="Rusch D."/>
            <person name="Podicherti R."/>
            <person name="Tsui H.-C.T."/>
            <person name="Winkler M.E."/>
        </authorList>
    </citation>
    <scope>NUCLEOTIDE SEQUENCE</scope>
</reference>
<name>A0A382E972_9ZZZZ</name>
<gene>
    <name evidence="1" type="ORF">METZ01_LOCUS200092</name>
</gene>